<evidence type="ECO:0000256" key="1">
    <source>
        <dbReference type="SAM" id="Phobius"/>
    </source>
</evidence>
<accession>A0A2B1K1Q1</accession>
<dbReference type="EMBL" id="NUYN01000066">
    <property type="protein sequence ID" value="PFN18006.1"/>
    <property type="molecule type" value="Genomic_DNA"/>
</dbReference>
<keyword evidence="1" id="KW-1133">Transmembrane helix</keyword>
<gene>
    <name evidence="2" type="ORF">COJ50_26370</name>
</gene>
<dbReference type="AlphaFoldDB" id="A0A2B1K1Q1"/>
<reference evidence="2 3" key="1">
    <citation type="submission" date="2017-09" db="EMBL/GenBank/DDBJ databases">
        <title>Large-scale bioinformatics analysis of Bacillus genomes uncovers conserved roles of natural products in bacterial physiology.</title>
        <authorList>
            <consortium name="Agbiome Team Llc"/>
            <person name="Bleich R.M."/>
            <person name="Grubbs K.J."/>
            <person name="Santa Maria K.C."/>
            <person name="Allen S.E."/>
            <person name="Farag S."/>
            <person name="Shank E.A."/>
            <person name="Bowers A."/>
        </authorList>
    </citation>
    <scope>NUCLEOTIDE SEQUENCE [LARGE SCALE GENOMIC DNA]</scope>
    <source>
        <strain evidence="2 3">AFS076905</strain>
    </source>
</reference>
<name>A0A2B1K1Q1_BACCE</name>
<feature type="transmembrane region" description="Helical" evidence="1">
    <location>
        <begin position="75"/>
        <end position="98"/>
    </location>
</feature>
<keyword evidence="1" id="KW-0472">Membrane</keyword>
<dbReference type="Proteomes" id="UP000225182">
    <property type="component" value="Unassembled WGS sequence"/>
</dbReference>
<feature type="transmembrane region" description="Helical" evidence="1">
    <location>
        <begin position="34"/>
        <end position="55"/>
    </location>
</feature>
<keyword evidence="1" id="KW-0812">Transmembrane</keyword>
<evidence type="ECO:0000313" key="2">
    <source>
        <dbReference type="EMBL" id="PFN18006.1"/>
    </source>
</evidence>
<proteinExistence type="predicted"/>
<comment type="caution">
    <text evidence="2">The sequence shown here is derived from an EMBL/GenBank/DDBJ whole genome shotgun (WGS) entry which is preliminary data.</text>
</comment>
<protein>
    <submittedName>
        <fullName evidence="2">Uncharacterized protein</fullName>
    </submittedName>
</protein>
<sequence length="146" mass="16657">MFDLLQTYTALYERKELEKEYSDLVASEKPCNVILSYWTLGVLGIIGLTFIVLVLGSDFFRAISTTSLLGSVFYAIGYIILFIIALILFVVGILVKLLNYIFGLFIRRTTAHQLKLNEISYKKKVLQDKYNALNHVLLNSHIPAEF</sequence>
<evidence type="ECO:0000313" key="3">
    <source>
        <dbReference type="Proteomes" id="UP000225182"/>
    </source>
</evidence>
<dbReference type="RefSeq" id="WP_098542350.1">
    <property type="nucleotide sequence ID" value="NZ_NUYN01000066.1"/>
</dbReference>
<organism evidence="2 3">
    <name type="scientific">Bacillus cereus</name>
    <dbReference type="NCBI Taxonomy" id="1396"/>
    <lineage>
        <taxon>Bacteria</taxon>
        <taxon>Bacillati</taxon>
        <taxon>Bacillota</taxon>
        <taxon>Bacilli</taxon>
        <taxon>Bacillales</taxon>
        <taxon>Bacillaceae</taxon>
        <taxon>Bacillus</taxon>
        <taxon>Bacillus cereus group</taxon>
    </lineage>
</organism>